<evidence type="ECO:0000313" key="2">
    <source>
        <dbReference type="EMBL" id="CAB4618371.1"/>
    </source>
</evidence>
<dbReference type="PANTHER" id="PTHR37309">
    <property type="entry name" value="SLR0284 PROTEIN"/>
    <property type="match status" value="1"/>
</dbReference>
<accession>A0A6J6HW88</accession>
<dbReference type="AlphaFoldDB" id="A0A6J6HW88"/>
<organism evidence="2">
    <name type="scientific">freshwater metagenome</name>
    <dbReference type="NCBI Taxonomy" id="449393"/>
    <lineage>
        <taxon>unclassified sequences</taxon>
        <taxon>metagenomes</taxon>
        <taxon>ecological metagenomes</taxon>
    </lineage>
</organism>
<name>A0A6J6HW88_9ZZZZ</name>
<feature type="transmembrane region" description="Helical" evidence="1">
    <location>
        <begin position="114"/>
        <end position="135"/>
    </location>
</feature>
<dbReference type="EMBL" id="CAEZUW010000145">
    <property type="protein sequence ID" value="CAB4618371.1"/>
    <property type="molecule type" value="Genomic_DNA"/>
</dbReference>
<proteinExistence type="predicted"/>
<reference evidence="2" key="1">
    <citation type="submission" date="2020-05" db="EMBL/GenBank/DDBJ databases">
        <authorList>
            <person name="Chiriac C."/>
            <person name="Salcher M."/>
            <person name="Ghai R."/>
            <person name="Kavagutti S V."/>
        </authorList>
    </citation>
    <scope>NUCLEOTIDE SEQUENCE</scope>
</reference>
<feature type="transmembrane region" description="Helical" evidence="1">
    <location>
        <begin position="39"/>
        <end position="60"/>
    </location>
</feature>
<keyword evidence="1" id="KW-1133">Transmembrane helix</keyword>
<gene>
    <name evidence="2" type="ORF">UFOPK1855_00843</name>
</gene>
<protein>
    <submittedName>
        <fullName evidence="2">Unannotated protein</fullName>
    </submittedName>
</protein>
<feature type="transmembrane region" description="Helical" evidence="1">
    <location>
        <begin position="67"/>
        <end position="94"/>
    </location>
</feature>
<dbReference type="Pfam" id="PF04020">
    <property type="entry name" value="Phage_holin_4_2"/>
    <property type="match status" value="1"/>
</dbReference>
<keyword evidence="1" id="KW-0812">Transmembrane</keyword>
<dbReference type="PANTHER" id="PTHR37309:SF1">
    <property type="entry name" value="SLR0284 PROTEIN"/>
    <property type="match status" value="1"/>
</dbReference>
<keyword evidence="1" id="KW-0472">Membrane</keyword>
<dbReference type="InterPro" id="IPR007165">
    <property type="entry name" value="Phage_holin_4_2"/>
</dbReference>
<sequence>MKRFLVGTVINALGLWAVTALVPAIKLVPYGGADIWSTILSYLLVGLIFGLVNAIIAPVIKIVALPLYLLTFGLISLVINGALLLFVAWLSSLLDGGTFSIDGFTTTGLSIESFGWAILGALIMSFASFISRGLFKVLRIL</sequence>
<evidence type="ECO:0000256" key="1">
    <source>
        <dbReference type="SAM" id="Phobius"/>
    </source>
</evidence>